<dbReference type="STRING" id="660122.C7ZPE2"/>
<evidence type="ECO:0000313" key="9">
    <source>
        <dbReference type="Proteomes" id="UP000005206"/>
    </source>
</evidence>
<evidence type="ECO:0008006" key="10">
    <source>
        <dbReference type="Google" id="ProtNLM"/>
    </source>
</evidence>
<organism evidence="8 9">
    <name type="scientific">Fusarium vanettenii (strain ATCC MYA-4622 / CBS 123669 / FGSC 9596 / NRRL 45880 / 77-13-4)</name>
    <name type="common">Fusarium solani subsp. pisi</name>
    <dbReference type="NCBI Taxonomy" id="660122"/>
    <lineage>
        <taxon>Eukaryota</taxon>
        <taxon>Fungi</taxon>
        <taxon>Dikarya</taxon>
        <taxon>Ascomycota</taxon>
        <taxon>Pezizomycotina</taxon>
        <taxon>Sordariomycetes</taxon>
        <taxon>Hypocreomycetidae</taxon>
        <taxon>Hypocreales</taxon>
        <taxon>Nectriaceae</taxon>
        <taxon>Fusarium</taxon>
        <taxon>Fusarium solani species complex</taxon>
        <taxon>Fusarium vanettenii</taxon>
    </lineage>
</organism>
<evidence type="ECO:0000256" key="2">
    <source>
        <dbReference type="ARBA" id="ARBA00010992"/>
    </source>
</evidence>
<feature type="transmembrane region" description="Helical" evidence="7">
    <location>
        <begin position="64"/>
        <end position="86"/>
    </location>
</feature>
<keyword evidence="4 7" id="KW-0812">Transmembrane</keyword>
<keyword evidence="3" id="KW-0813">Transport</keyword>
<dbReference type="Proteomes" id="UP000005206">
    <property type="component" value="Chromosome 10"/>
</dbReference>
<dbReference type="AlphaFoldDB" id="C7ZPE2"/>
<dbReference type="PANTHER" id="PTHR48022:SF23">
    <property type="entry name" value="MAJOR FACILITATOR SUPERFAMILY (MFS) PROFILE DOMAIN-CONTAINING PROTEIN"/>
    <property type="match status" value="1"/>
</dbReference>
<keyword evidence="5 7" id="KW-1133">Transmembrane helix</keyword>
<comment type="subcellular location">
    <subcellularLocation>
        <location evidence="1">Membrane</location>
        <topology evidence="1">Multi-pass membrane protein</topology>
    </subcellularLocation>
</comment>
<dbReference type="VEuPathDB" id="FungiDB:NECHADRAFT_85688"/>
<dbReference type="PANTHER" id="PTHR48022">
    <property type="entry name" value="PLASTIDIC GLUCOSE TRANSPORTER 4"/>
    <property type="match status" value="1"/>
</dbReference>
<feature type="transmembrane region" description="Helical" evidence="7">
    <location>
        <begin position="98"/>
        <end position="116"/>
    </location>
</feature>
<reference evidence="8 9" key="1">
    <citation type="journal article" date="2009" name="PLoS Genet.">
        <title>The genome of Nectria haematococca: contribution of supernumerary chromosomes to gene expansion.</title>
        <authorList>
            <person name="Coleman J.J."/>
            <person name="Rounsley S.D."/>
            <person name="Rodriguez-Carres M."/>
            <person name="Kuo A."/>
            <person name="Wasmann C.C."/>
            <person name="Grimwood J."/>
            <person name="Schmutz J."/>
            <person name="Taga M."/>
            <person name="White G.J."/>
            <person name="Zhou S."/>
            <person name="Schwartz D.C."/>
            <person name="Freitag M."/>
            <person name="Ma L.J."/>
            <person name="Danchin E.G."/>
            <person name="Henrissat B."/>
            <person name="Coutinho P.M."/>
            <person name="Nelson D.R."/>
            <person name="Straney D."/>
            <person name="Napoli C.A."/>
            <person name="Barker B.M."/>
            <person name="Gribskov M."/>
            <person name="Rep M."/>
            <person name="Kroken S."/>
            <person name="Molnar I."/>
            <person name="Rensing C."/>
            <person name="Kennell J.C."/>
            <person name="Zamora J."/>
            <person name="Farman M.L."/>
            <person name="Selker E.U."/>
            <person name="Salamov A."/>
            <person name="Shapiro H."/>
            <person name="Pangilinan J."/>
            <person name="Lindquist E."/>
            <person name="Lamers C."/>
            <person name="Grigoriev I.V."/>
            <person name="Geiser D.M."/>
            <person name="Covert S.F."/>
            <person name="Temporini E."/>
            <person name="Vanetten H.D."/>
        </authorList>
    </citation>
    <scope>NUCLEOTIDE SEQUENCE [LARGE SCALE GENOMIC DNA]</scope>
    <source>
        <strain evidence="9">ATCC MYA-4622 / CBS 123669 / FGSC 9596 / NRRL 45880 / 77-13-4</strain>
    </source>
</reference>
<dbReference type="SUPFAM" id="SSF103473">
    <property type="entry name" value="MFS general substrate transporter"/>
    <property type="match status" value="1"/>
</dbReference>
<dbReference type="OMA" id="GRAHDNC"/>
<dbReference type="GO" id="GO:0016020">
    <property type="term" value="C:membrane"/>
    <property type="evidence" value="ECO:0007669"/>
    <property type="project" value="UniProtKB-SubCell"/>
</dbReference>
<dbReference type="Pfam" id="PF00083">
    <property type="entry name" value="Sugar_tr"/>
    <property type="match status" value="1"/>
</dbReference>
<dbReference type="eggNOG" id="KOG0254">
    <property type="taxonomic scope" value="Eukaryota"/>
</dbReference>
<dbReference type="RefSeq" id="XP_003040048.1">
    <property type="nucleotide sequence ID" value="XM_003040002.1"/>
</dbReference>
<protein>
    <recommendedName>
        <fullName evidence="10">Major facilitator superfamily (MFS) profile domain-containing protein</fullName>
    </recommendedName>
</protein>
<dbReference type="GeneID" id="9677780"/>
<comment type="similarity">
    <text evidence="2">Belongs to the major facilitator superfamily. Sugar transporter (TC 2.A.1.1) family.</text>
</comment>
<dbReference type="PRINTS" id="PR00171">
    <property type="entry name" value="SUGRTRNSPORT"/>
</dbReference>
<evidence type="ECO:0000256" key="5">
    <source>
        <dbReference type="ARBA" id="ARBA00022989"/>
    </source>
</evidence>
<gene>
    <name evidence="8" type="ORF">NECHADRAFT_85688</name>
</gene>
<dbReference type="KEGG" id="nhe:NECHADRAFT_85688"/>
<accession>C7ZPE2</accession>
<evidence type="ECO:0000256" key="6">
    <source>
        <dbReference type="ARBA" id="ARBA00023136"/>
    </source>
</evidence>
<name>C7ZPE2_FUSV7</name>
<feature type="transmembrane region" description="Helical" evidence="7">
    <location>
        <begin position="123"/>
        <end position="141"/>
    </location>
</feature>
<feature type="transmembrane region" description="Helical" evidence="7">
    <location>
        <begin position="178"/>
        <end position="196"/>
    </location>
</feature>
<dbReference type="InterPro" id="IPR050360">
    <property type="entry name" value="MFS_Sugar_Transporters"/>
</dbReference>
<sequence length="255" mass="28134">MPVDSHEVSREFVEIKTSLEEEGGKMGETTWKECLKPVTYRNSIGYYAPQIFQTVGLSGADASLFATGIYGIVKLIFTAISLLFVIDKIGRRWAHVGGGAWMAVMMFILASVLATHPPKEGEGVSSASIAMCVLIYLYAIAYTGSWGPSPWIDASEIFPTHVRSCGVAFGGNSVVNHLNVFGSLCFGMSVFTFFFMKETKVLTLEEIDQLFGLSDMEQFHNDVERRMTKLEGLDPVMKTVTAEEEKGVAKQEEIK</sequence>
<keyword evidence="6 7" id="KW-0472">Membrane</keyword>
<dbReference type="EMBL" id="GG698970">
    <property type="protein sequence ID" value="EEU34335.1"/>
    <property type="molecule type" value="Genomic_DNA"/>
</dbReference>
<evidence type="ECO:0000256" key="4">
    <source>
        <dbReference type="ARBA" id="ARBA00022692"/>
    </source>
</evidence>
<keyword evidence="9" id="KW-1185">Reference proteome</keyword>
<dbReference type="InterPro" id="IPR005828">
    <property type="entry name" value="MFS_sugar_transport-like"/>
</dbReference>
<proteinExistence type="inferred from homology"/>
<dbReference type="OrthoDB" id="508119at2759"/>
<dbReference type="InterPro" id="IPR036259">
    <property type="entry name" value="MFS_trans_sf"/>
</dbReference>
<evidence type="ECO:0000256" key="3">
    <source>
        <dbReference type="ARBA" id="ARBA00022448"/>
    </source>
</evidence>
<dbReference type="HOGENOM" id="CLU_1090254_0_0_1"/>
<dbReference type="InterPro" id="IPR003663">
    <property type="entry name" value="Sugar/inositol_transpt"/>
</dbReference>
<dbReference type="InParanoid" id="C7ZPE2"/>
<dbReference type="Gene3D" id="1.20.1250.20">
    <property type="entry name" value="MFS general substrate transporter like domains"/>
    <property type="match status" value="1"/>
</dbReference>
<dbReference type="GO" id="GO:0005351">
    <property type="term" value="F:carbohydrate:proton symporter activity"/>
    <property type="evidence" value="ECO:0007669"/>
    <property type="project" value="TreeGrafter"/>
</dbReference>
<evidence type="ECO:0000256" key="1">
    <source>
        <dbReference type="ARBA" id="ARBA00004141"/>
    </source>
</evidence>
<evidence type="ECO:0000256" key="7">
    <source>
        <dbReference type="SAM" id="Phobius"/>
    </source>
</evidence>
<evidence type="ECO:0000313" key="8">
    <source>
        <dbReference type="EMBL" id="EEU34335.1"/>
    </source>
</evidence>